<dbReference type="Proteomes" id="UP000027936">
    <property type="component" value="Unassembled WGS sequence"/>
</dbReference>
<accession>A0A072NMU2</accession>
<keyword evidence="4" id="KW-0966">Cell projection</keyword>
<dbReference type="Pfam" id="PF22692">
    <property type="entry name" value="LlgE_F_G_D1"/>
    <property type="match status" value="1"/>
</dbReference>
<dbReference type="SUPFAM" id="SSF64518">
    <property type="entry name" value="Phase 1 flagellin"/>
    <property type="match status" value="1"/>
</dbReference>
<comment type="similarity">
    <text evidence="1">Belongs to the flagella basal body rod proteins family.</text>
</comment>
<dbReference type="GO" id="GO:0071978">
    <property type="term" value="P:bacterial-type flagellum-dependent swarming motility"/>
    <property type="evidence" value="ECO:0007669"/>
    <property type="project" value="TreeGrafter"/>
</dbReference>
<evidence type="ECO:0000259" key="3">
    <source>
        <dbReference type="Pfam" id="PF22692"/>
    </source>
</evidence>
<evidence type="ECO:0000313" key="5">
    <source>
        <dbReference type="Proteomes" id="UP000027936"/>
    </source>
</evidence>
<keyword evidence="4" id="KW-0282">Flagellum</keyword>
<comment type="caution">
    <text evidence="4">The sequence shown here is derived from an EMBL/GenBank/DDBJ whole genome shotgun (WGS) entry which is preliminary data.</text>
</comment>
<dbReference type="InterPro" id="IPR053967">
    <property type="entry name" value="LlgE_F_G-like_D1"/>
</dbReference>
<dbReference type="InterPro" id="IPR010930">
    <property type="entry name" value="Flg_bb/hook_C_dom"/>
</dbReference>
<sequence>MEQGSIKSTDRSLDLALKRPNDFFELLVEENGDFTTRYTRDGAFYLSPYDEGEMALVTSNGDFVLGTNGEPIFVPENFKDIKFSESGEVIVTNNDNTEESLGQLQLVQVLRPQLLQATGENQFALPDLEQLNLLDEEVYQVVEGEEGLIQQMALEMSNVDTATEMTELLTAQRSYQFNAKSISIADQMAGLISNLR</sequence>
<dbReference type="PATRIC" id="fig|1348973.3.peg.2559"/>
<reference evidence="4 5" key="1">
    <citation type="submission" date="2014-04" db="EMBL/GenBank/DDBJ databases">
        <title>Draft genome sequence of Bacillus azotoformans MEV2011, a (co-) denitrifying strain unable to grow in the presence of oxygen.</title>
        <authorList>
            <person name="Nielsen M."/>
            <person name="Schreiber L."/>
            <person name="Finster K."/>
            <person name="Schramm A."/>
        </authorList>
    </citation>
    <scope>NUCLEOTIDE SEQUENCE [LARGE SCALE GENOMIC DNA]</scope>
    <source>
        <strain evidence="4 5">MEV2011</strain>
    </source>
</reference>
<keyword evidence="4" id="KW-0969">Cilium</keyword>
<dbReference type="PANTHER" id="PTHR30435:SF19">
    <property type="entry name" value="FLAGELLAR BASAL-BODY ROD PROTEIN FLGG"/>
    <property type="match status" value="1"/>
</dbReference>
<dbReference type="PANTHER" id="PTHR30435">
    <property type="entry name" value="FLAGELLAR PROTEIN"/>
    <property type="match status" value="1"/>
</dbReference>
<evidence type="ECO:0000313" key="4">
    <source>
        <dbReference type="EMBL" id="KEF38223.1"/>
    </source>
</evidence>
<evidence type="ECO:0000256" key="1">
    <source>
        <dbReference type="ARBA" id="ARBA00009677"/>
    </source>
</evidence>
<name>A0A072NMU2_SCHAZ</name>
<organism evidence="4 5">
    <name type="scientific">Schinkia azotoformans MEV2011</name>
    <dbReference type="NCBI Taxonomy" id="1348973"/>
    <lineage>
        <taxon>Bacteria</taxon>
        <taxon>Bacillati</taxon>
        <taxon>Bacillota</taxon>
        <taxon>Bacilli</taxon>
        <taxon>Bacillales</taxon>
        <taxon>Bacillaceae</taxon>
        <taxon>Calidifontibacillus/Schinkia group</taxon>
        <taxon>Schinkia</taxon>
    </lineage>
</organism>
<dbReference type="GO" id="GO:0009288">
    <property type="term" value="C:bacterial-type flagellum"/>
    <property type="evidence" value="ECO:0007669"/>
    <property type="project" value="TreeGrafter"/>
</dbReference>
<dbReference type="Pfam" id="PF06429">
    <property type="entry name" value="Flg_bbr_C"/>
    <property type="match status" value="1"/>
</dbReference>
<proteinExistence type="inferred from homology"/>
<dbReference type="SUPFAM" id="SSF117143">
    <property type="entry name" value="Flagellar hook protein flgE"/>
    <property type="match status" value="1"/>
</dbReference>
<feature type="domain" description="Flagellar hook protein FlgE/F/G-like D1" evidence="3">
    <location>
        <begin position="23"/>
        <end position="90"/>
    </location>
</feature>
<gene>
    <name evidence="4" type="ORF">M670_02643</name>
</gene>
<protein>
    <submittedName>
        <fullName evidence="4">Flagellar basal body rod protein</fullName>
    </submittedName>
</protein>
<dbReference type="InterPro" id="IPR037925">
    <property type="entry name" value="FlgE/F/G-like"/>
</dbReference>
<evidence type="ECO:0000259" key="2">
    <source>
        <dbReference type="Pfam" id="PF06429"/>
    </source>
</evidence>
<feature type="domain" description="Flagellar basal-body/hook protein C-terminal" evidence="2">
    <location>
        <begin position="150"/>
        <end position="195"/>
    </location>
</feature>
<dbReference type="AlphaFoldDB" id="A0A072NMU2"/>
<dbReference type="EMBL" id="JJRY01000009">
    <property type="protein sequence ID" value="KEF38223.1"/>
    <property type="molecule type" value="Genomic_DNA"/>
</dbReference>